<evidence type="ECO:0000256" key="1">
    <source>
        <dbReference type="SAM" id="MobiDB-lite"/>
    </source>
</evidence>
<feature type="transmembrane region" description="Helical" evidence="2">
    <location>
        <begin position="176"/>
        <end position="198"/>
    </location>
</feature>
<evidence type="ECO:0000313" key="5">
    <source>
        <dbReference type="Proteomes" id="UP000319257"/>
    </source>
</evidence>
<keyword evidence="2" id="KW-0472">Membrane</keyword>
<sequence length="458" mass="51640">MAIGKEGNVKWVDGLRGIASTLVVLTHIARAFDGDLFLPTSAEGAPPRFLQWPFVRLLVQGRIGVTIFAFVTGYVCALKPIKLYAQGSQDAAFRSLAKSALRRPPRLILPATLATLLIWFFAQFGVFQVAKRSDSWWSGATSPDIVPYVGDSILNMAHNIIRTWTWGQNAYDGNQWTLLPLLKGSFQVYVFIIATAYCKPRYRMMCSLGMWLYFYVGSDSAFGMQFFFGVFLSDLQNYQPAIQFLSDRARLCRVLAVVLVALGLFVASYPEGHAEWRPWSAWLHSVLVNILPGNPDFPRFSSGIGLELIALGLHFSPFIRDVLSNRYFLWLGRQSFAVYLLHGPLLRWILVWMVYGVRIPPDVTNDKGEVEHPHIPFPGGARLLVCLPFWIPLNYGCAVLWTTYVDPWCARTTERLVAYVVEDQDEKHQQQTAATYHRRSPSRANGRQSQSGAPLLPS</sequence>
<dbReference type="Proteomes" id="UP000319257">
    <property type="component" value="Unassembled WGS sequence"/>
</dbReference>
<dbReference type="PANTHER" id="PTHR23028">
    <property type="entry name" value="ACETYLTRANSFERASE"/>
    <property type="match status" value="1"/>
</dbReference>
<dbReference type="GeneID" id="41970237"/>
<keyword evidence="2" id="KW-0812">Transmembrane</keyword>
<gene>
    <name evidence="4" type="ORF">E0L32_002790</name>
</gene>
<feature type="region of interest" description="Disordered" evidence="1">
    <location>
        <begin position="428"/>
        <end position="458"/>
    </location>
</feature>
<comment type="caution">
    <text evidence="4">The sequence shown here is derived from an EMBL/GenBank/DDBJ whole genome shotgun (WGS) entry which is preliminary data.</text>
</comment>
<feature type="compositionally biased region" description="Polar residues" evidence="1">
    <location>
        <begin position="442"/>
        <end position="452"/>
    </location>
</feature>
<dbReference type="InterPro" id="IPR002656">
    <property type="entry name" value="Acyl_transf_3_dom"/>
</dbReference>
<proteinExistence type="predicted"/>
<keyword evidence="2" id="KW-1133">Transmembrane helix</keyword>
<reference evidence="4 5" key="1">
    <citation type="submission" date="2019-06" db="EMBL/GenBank/DDBJ databases">
        <title>Draft genome sequence of the filamentous fungus Phialemoniopsis curvata isolated from diesel fuel.</title>
        <authorList>
            <person name="Varaljay V.A."/>
            <person name="Lyon W.J."/>
            <person name="Crouch A.L."/>
            <person name="Drake C.E."/>
            <person name="Hollomon J.M."/>
            <person name="Nadeau L.J."/>
            <person name="Nunn H.S."/>
            <person name="Stevenson B.S."/>
            <person name="Bojanowski C.L."/>
            <person name="Crookes-Goodson W.J."/>
        </authorList>
    </citation>
    <scope>NUCLEOTIDE SEQUENCE [LARGE SCALE GENOMIC DNA]</scope>
    <source>
        <strain evidence="4 5">D216</strain>
    </source>
</reference>
<evidence type="ECO:0000259" key="3">
    <source>
        <dbReference type="Pfam" id="PF01757"/>
    </source>
</evidence>
<dbReference type="OrthoDB" id="5405781at2759"/>
<protein>
    <recommendedName>
        <fullName evidence="3">Acyltransferase 3 domain-containing protein</fullName>
    </recommendedName>
</protein>
<accession>A0A507BM67</accession>
<dbReference type="STRING" id="1093900.A0A507BM67"/>
<feature type="transmembrane region" description="Helical" evidence="2">
    <location>
        <begin position="107"/>
        <end position="127"/>
    </location>
</feature>
<dbReference type="InterPro" id="IPR050879">
    <property type="entry name" value="Acyltransferase_3"/>
</dbReference>
<dbReference type="GO" id="GO:0016747">
    <property type="term" value="F:acyltransferase activity, transferring groups other than amino-acyl groups"/>
    <property type="evidence" value="ECO:0007669"/>
    <property type="project" value="InterPro"/>
</dbReference>
<name>A0A507BM67_9PEZI</name>
<feature type="transmembrane region" description="Helical" evidence="2">
    <location>
        <begin position="336"/>
        <end position="355"/>
    </location>
</feature>
<evidence type="ECO:0000313" key="4">
    <source>
        <dbReference type="EMBL" id="TPX18281.1"/>
    </source>
</evidence>
<dbReference type="EMBL" id="SKBQ01000011">
    <property type="protein sequence ID" value="TPX18281.1"/>
    <property type="molecule type" value="Genomic_DNA"/>
</dbReference>
<dbReference type="RefSeq" id="XP_030999992.1">
    <property type="nucleotide sequence ID" value="XM_031137019.1"/>
</dbReference>
<keyword evidence="5" id="KW-1185">Reference proteome</keyword>
<feature type="domain" description="Acyltransferase 3" evidence="3">
    <location>
        <begin position="10"/>
        <end position="353"/>
    </location>
</feature>
<dbReference type="Pfam" id="PF01757">
    <property type="entry name" value="Acyl_transf_3"/>
    <property type="match status" value="1"/>
</dbReference>
<feature type="transmembrane region" description="Helical" evidence="2">
    <location>
        <begin position="210"/>
        <end position="231"/>
    </location>
</feature>
<organism evidence="4 5">
    <name type="scientific">Thyridium curvatum</name>
    <dbReference type="NCBI Taxonomy" id="1093900"/>
    <lineage>
        <taxon>Eukaryota</taxon>
        <taxon>Fungi</taxon>
        <taxon>Dikarya</taxon>
        <taxon>Ascomycota</taxon>
        <taxon>Pezizomycotina</taxon>
        <taxon>Sordariomycetes</taxon>
        <taxon>Sordariomycetidae</taxon>
        <taxon>Thyridiales</taxon>
        <taxon>Thyridiaceae</taxon>
        <taxon>Thyridium</taxon>
    </lineage>
</organism>
<dbReference type="InParanoid" id="A0A507BM67"/>
<dbReference type="PANTHER" id="PTHR23028:SF128">
    <property type="entry name" value="ACYLTRANSFERASE 3 DOMAIN-CONTAINING PROTEIN"/>
    <property type="match status" value="1"/>
</dbReference>
<dbReference type="AlphaFoldDB" id="A0A507BM67"/>
<evidence type="ECO:0000256" key="2">
    <source>
        <dbReference type="SAM" id="Phobius"/>
    </source>
</evidence>
<feature type="transmembrane region" description="Helical" evidence="2">
    <location>
        <begin position="251"/>
        <end position="269"/>
    </location>
</feature>